<reference evidence="2 3" key="1">
    <citation type="submission" date="2023-08" db="EMBL/GenBank/DDBJ databases">
        <title>Streptococcus ruminantium-associated sheep mastitis outbreak detected in Italy is distinct from bovine isolates.</title>
        <authorList>
            <person name="Rosa M.N."/>
            <person name="Vezina B."/>
            <person name="Tola S."/>
        </authorList>
    </citation>
    <scope>NUCLEOTIDE SEQUENCE [LARGE SCALE GENOMIC DNA]</scope>
    <source>
        <strain evidence="2 3">OM6730</strain>
    </source>
</reference>
<sequence>MKIYNDIEETKLSEICGGNPAGAAVVGALGCAAGGVKFGSKLGPAGAIIGGIGGAAVCGYLAYKAAGG</sequence>
<keyword evidence="1" id="KW-0812">Transmembrane</keyword>
<feature type="transmembrane region" description="Helical" evidence="1">
    <location>
        <begin position="45"/>
        <end position="63"/>
    </location>
</feature>
<keyword evidence="1" id="KW-1133">Transmembrane helix</keyword>
<proteinExistence type="predicted"/>
<dbReference type="Proteomes" id="UP001228446">
    <property type="component" value="Unassembled WGS sequence"/>
</dbReference>
<protein>
    <submittedName>
        <fullName evidence="2">Blp family class II bacteriocin</fullName>
    </submittedName>
</protein>
<evidence type="ECO:0000313" key="3">
    <source>
        <dbReference type="Proteomes" id="UP001228446"/>
    </source>
</evidence>
<accession>A0ABU1B8D1</accession>
<keyword evidence="3" id="KW-1185">Reference proteome</keyword>
<keyword evidence="1" id="KW-0472">Membrane</keyword>
<gene>
    <name evidence="2" type="ORF">RFF62_10350</name>
</gene>
<dbReference type="RefSeq" id="WP_155962947.1">
    <property type="nucleotide sequence ID" value="NZ_BCES01000035.1"/>
</dbReference>
<evidence type="ECO:0000256" key="1">
    <source>
        <dbReference type="SAM" id="Phobius"/>
    </source>
</evidence>
<name>A0ABU1B8D1_9STRE</name>
<evidence type="ECO:0000313" key="2">
    <source>
        <dbReference type="EMBL" id="MDQ8834147.1"/>
    </source>
</evidence>
<comment type="caution">
    <text evidence="2">The sequence shown here is derived from an EMBL/GenBank/DDBJ whole genome shotgun (WGS) entry which is preliminary data.</text>
</comment>
<organism evidence="2 3">
    <name type="scientific">Streptococcus ruminantium</name>
    <dbReference type="NCBI Taxonomy" id="1917441"/>
    <lineage>
        <taxon>Bacteria</taxon>
        <taxon>Bacillati</taxon>
        <taxon>Bacillota</taxon>
        <taxon>Bacilli</taxon>
        <taxon>Lactobacillales</taxon>
        <taxon>Streptococcaceae</taxon>
        <taxon>Streptococcus</taxon>
    </lineage>
</organism>
<dbReference type="EMBL" id="JAVIBX010000080">
    <property type="protein sequence ID" value="MDQ8834147.1"/>
    <property type="molecule type" value="Genomic_DNA"/>
</dbReference>
<dbReference type="PROSITE" id="PS51257">
    <property type="entry name" value="PROKAR_LIPOPROTEIN"/>
    <property type="match status" value="1"/>
</dbReference>